<dbReference type="InterPro" id="IPR032438">
    <property type="entry name" value="ERCC3_RAD25_C"/>
</dbReference>
<dbReference type="Pfam" id="PF18458">
    <property type="entry name" value="XPB_DRD"/>
    <property type="match status" value="1"/>
</dbReference>
<reference evidence="14" key="2">
    <citation type="submission" date="2012-03" db="EMBL/GenBank/DDBJ databases">
        <title>Genome sequence of the fruiting myxobacterium Corallococcus coralloides DSM 2259.</title>
        <authorList>
            <person name="Huntley S."/>
            <person name="Zhang Y."/>
            <person name="Treuner-Lange A."/>
            <person name="Sensen C.W."/>
            <person name="Sogaard-Andersen L."/>
        </authorList>
    </citation>
    <scope>NUCLEOTIDE SEQUENCE [LARGE SCALE GENOMIC DNA]</scope>
    <source>
        <strain evidence="14">ATCC 25202 / DSM 2259 / NBRC 100086 / M2</strain>
    </source>
</reference>
<dbReference type="Pfam" id="PF04851">
    <property type="entry name" value="ResIII"/>
    <property type="match status" value="1"/>
</dbReference>
<dbReference type="STRING" id="1144275.COCOR_06627"/>
<feature type="domain" description="Helicase C-terminal" evidence="12">
    <location>
        <begin position="374"/>
        <end position="518"/>
    </location>
</feature>
<keyword evidence="14" id="KW-1185">Reference proteome</keyword>
<protein>
    <recommendedName>
        <fullName evidence="8">DNA 3'-5' helicase</fullName>
        <ecNumber evidence="8">5.6.2.4</ecNumber>
    </recommendedName>
</protein>
<dbReference type="EC" id="5.6.2.4" evidence="8"/>
<feature type="domain" description="Helicase ATP-binding" evidence="11">
    <location>
        <begin position="140"/>
        <end position="284"/>
    </location>
</feature>
<dbReference type="GO" id="GO:0003677">
    <property type="term" value="F:DNA binding"/>
    <property type="evidence" value="ECO:0007669"/>
    <property type="project" value="InterPro"/>
</dbReference>
<dbReference type="GO" id="GO:0016787">
    <property type="term" value="F:hydrolase activity"/>
    <property type="evidence" value="ECO:0007669"/>
    <property type="project" value="UniProtKB-KW"/>
</dbReference>
<dbReference type="PANTHER" id="PTHR11274:SF0">
    <property type="entry name" value="GENERAL TRANSCRIPTION AND DNA REPAIR FACTOR IIH HELICASE SUBUNIT XPB"/>
    <property type="match status" value="1"/>
</dbReference>
<comment type="catalytic activity">
    <reaction evidence="9">
        <text>ATP + H2O = ADP + phosphate + H(+)</text>
        <dbReference type="Rhea" id="RHEA:13065"/>
        <dbReference type="ChEBI" id="CHEBI:15377"/>
        <dbReference type="ChEBI" id="CHEBI:15378"/>
        <dbReference type="ChEBI" id="CHEBI:30616"/>
        <dbReference type="ChEBI" id="CHEBI:43474"/>
        <dbReference type="ChEBI" id="CHEBI:456216"/>
        <dbReference type="EC" id="5.6.2.4"/>
    </reaction>
</comment>
<comment type="similarity">
    <text evidence="1">Belongs to the helicase family. RAD25/XPB subfamily.</text>
</comment>
<dbReference type="CDD" id="cd17926">
    <property type="entry name" value="DEXHc_RE"/>
    <property type="match status" value="1"/>
</dbReference>
<dbReference type="GO" id="GO:0005524">
    <property type="term" value="F:ATP binding"/>
    <property type="evidence" value="ECO:0007669"/>
    <property type="project" value="UniProtKB-KW"/>
</dbReference>
<evidence type="ECO:0000259" key="12">
    <source>
        <dbReference type="PROSITE" id="PS51194"/>
    </source>
</evidence>
<evidence type="ECO:0000256" key="8">
    <source>
        <dbReference type="ARBA" id="ARBA00034808"/>
    </source>
</evidence>
<feature type="compositionally biased region" description="Polar residues" evidence="10">
    <location>
        <begin position="1"/>
        <end position="11"/>
    </location>
</feature>
<feature type="region of interest" description="Disordered" evidence="10">
    <location>
        <begin position="494"/>
        <end position="518"/>
    </location>
</feature>
<evidence type="ECO:0000256" key="5">
    <source>
        <dbReference type="ARBA" id="ARBA00022840"/>
    </source>
</evidence>
<dbReference type="SMART" id="SM00490">
    <property type="entry name" value="HELICc"/>
    <property type="match status" value="1"/>
</dbReference>
<keyword evidence="5" id="KW-0067">ATP-binding</keyword>
<keyword evidence="3" id="KW-0378">Hydrolase</keyword>
<evidence type="ECO:0000256" key="9">
    <source>
        <dbReference type="ARBA" id="ARBA00048988"/>
    </source>
</evidence>
<dbReference type="PANTHER" id="PTHR11274">
    <property type="entry name" value="RAD25/XP-B DNA REPAIR HELICASE"/>
    <property type="match status" value="1"/>
</dbReference>
<keyword evidence="2" id="KW-0547">Nucleotide-binding</keyword>
<evidence type="ECO:0000256" key="6">
    <source>
        <dbReference type="ARBA" id="ARBA00023235"/>
    </source>
</evidence>
<evidence type="ECO:0000256" key="10">
    <source>
        <dbReference type="SAM" id="MobiDB-lite"/>
    </source>
</evidence>
<dbReference type="Gene3D" id="3.40.50.300">
    <property type="entry name" value="P-loop containing nucleotide triphosphate hydrolases"/>
    <property type="match status" value="2"/>
</dbReference>
<dbReference type="eggNOG" id="COG1061">
    <property type="taxonomic scope" value="Bacteria"/>
</dbReference>
<feature type="compositionally biased region" description="Low complexity" evidence="10">
    <location>
        <begin position="12"/>
        <end position="25"/>
    </location>
</feature>
<name>H8MW82_CORCM</name>
<dbReference type="Pfam" id="PF16203">
    <property type="entry name" value="ERCC3_RAD25_C"/>
    <property type="match status" value="1"/>
</dbReference>
<dbReference type="PROSITE" id="PS51192">
    <property type="entry name" value="HELICASE_ATP_BIND_1"/>
    <property type="match status" value="1"/>
</dbReference>
<dbReference type="KEGG" id="ccx:COCOR_06627"/>
<gene>
    <name evidence="13" type="primary">yejH1</name>
    <name evidence="13" type="ordered locus">COCOR_06627</name>
</gene>
<accession>H8MW82</accession>
<evidence type="ECO:0000256" key="1">
    <source>
        <dbReference type="ARBA" id="ARBA00006637"/>
    </source>
</evidence>
<keyword evidence="4 13" id="KW-0347">Helicase</keyword>
<evidence type="ECO:0000313" key="13">
    <source>
        <dbReference type="EMBL" id="AFE10887.1"/>
    </source>
</evidence>
<evidence type="ECO:0000259" key="11">
    <source>
        <dbReference type="PROSITE" id="PS51192"/>
    </source>
</evidence>
<dbReference type="InterPro" id="IPR050615">
    <property type="entry name" value="ATP-dep_DNA_Helicase"/>
</dbReference>
<keyword evidence="6" id="KW-0413">Isomerase</keyword>
<dbReference type="GO" id="GO:0043138">
    <property type="term" value="F:3'-5' DNA helicase activity"/>
    <property type="evidence" value="ECO:0007669"/>
    <property type="project" value="UniProtKB-EC"/>
</dbReference>
<dbReference type="EMBL" id="CP003389">
    <property type="protein sequence ID" value="AFE10887.1"/>
    <property type="molecule type" value="Genomic_DNA"/>
</dbReference>
<sequence length="518" mass="56847">MPPGSQSSAPVASSARAGQSGGAPSNPLLPIPRESPPTSVPPESRASAIEPLPSPLTELHYDSGTLVAPTLPDDERLHALFQKDGRTGVFRAPALHYRDVVLRLRERGLPYEDRAKRFEPAELPLAVPIEPFPHQRAALDAWTRAGGRGLVELPTGAGKTLLAVLAIAWVKRPTLVVVPTLDLMAQWQGVLAKHFATPVGMVGGGVNDRQTLTVTTYDSAAMQMEFTGNRFGLLICDECHHLPAPSYRFIAEGTLAPYRLGLTATLERADGGERVCEELLGPLVHRTGIDELQGQYLAPYEVRRIEVPLTPDEKARYDEARGRYLTFVRKLGVPLASPEGWARFLAQSQRSDEGRAAYRGYREQRRIALTSSGKLDALWKILLEHREDRVIVFTDDNETVYTLARKLLLPALTHHTPLPERKALLAAFASAELPVLLTSRVLNEGVDVPDARVGVVLSGSGSVREHVQRLGRILRKRPGKRALLYEVCSAQTAESGISERRRQHRAYQEPEGPPDASA</sequence>
<dbReference type="InterPro" id="IPR006935">
    <property type="entry name" value="Helicase/UvrB_N"/>
</dbReference>
<evidence type="ECO:0000256" key="2">
    <source>
        <dbReference type="ARBA" id="ARBA00022741"/>
    </source>
</evidence>
<organism evidence="13 14">
    <name type="scientific">Corallococcus coralloides (strain ATCC 25202 / DSM 2259 / NBRC 100086 / M2)</name>
    <name type="common">Myxococcus coralloides</name>
    <dbReference type="NCBI Taxonomy" id="1144275"/>
    <lineage>
        <taxon>Bacteria</taxon>
        <taxon>Pseudomonadati</taxon>
        <taxon>Myxococcota</taxon>
        <taxon>Myxococcia</taxon>
        <taxon>Myxococcales</taxon>
        <taxon>Cystobacterineae</taxon>
        <taxon>Myxococcaceae</taxon>
        <taxon>Corallococcus</taxon>
    </lineage>
</organism>
<dbReference type="HOGENOM" id="CLU_008213_6_0_7"/>
<feature type="region of interest" description="Disordered" evidence="10">
    <location>
        <begin position="1"/>
        <end position="55"/>
    </location>
</feature>
<dbReference type="Proteomes" id="UP000007587">
    <property type="component" value="Chromosome"/>
</dbReference>
<evidence type="ECO:0000256" key="3">
    <source>
        <dbReference type="ARBA" id="ARBA00022801"/>
    </source>
</evidence>
<feature type="compositionally biased region" description="Pro residues" evidence="10">
    <location>
        <begin position="27"/>
        <end position="40"/>
    </location>
</feature>
<evidence type="ECO:0000313" key="14">
    <source>
        <dbReference type="Proteomes" id="UP000007587"/>
    </source>
</evidence>
<dbReference type="InterPro" id="IPR027417">
    <property type="entry name" value="P-loop_NTPase"/>
</dbReference>
<reference evidence="13 14" key="1">
    <citation type="journal article" date="2012" name="J. Bacteriol.">
        <title>Complete Genome Sequence of the Fruiting Myxobacterium Corallococcus coralloides DSM 2259.</title>
        <authorList>
            <person name="Huntley S."/>
            <person name="Zhang Y."/>
            <person name="Treuner-Lange A."/>
            <person name="Kneip S."/>
            <person name="Sensen C.W."/>
            <person name="Sogaard-Andersen L."/>
        </authorList>
    </citation>
    <scope>NUCLEOTIDE SEQUENCE [LARGE SCALE GENOMIC DNA]</scope>
    <source>
        <strain evidence="14">ATCC 25202 / DSM 2259 / NBRC 100086 / M2</strain>
    </source>
</reference>
<evidence type="ECO:0000256" key="4">
    <source>
        <dbReference type="ARBA" id="ARBA00022806"/>
    </source>
</evidence>
<proteinExistence type="inferred from homology"/>
<dbReference type="InterPro" id="IPR014001">
    <property type="entry name" value="Helicase_ATP-bd"/>
</dbReference>
<comment type="catalytic activity">
    <reaction evidence="7">
        <text>Couples ATP hydrolysis with the unwinding of duplex DNA by translocating in the 3'-5' direction.</text>
        <dbReference type="EC" id="5.6.2.4"/>
    </reaction>
</comment>
<dbReference type="InterPro" id="IPR001650">
    <property type="entry name" value="Helicase_C-like"/>
</dbReference>
<dbReference type="InParanoid" id="H8MW82"/>
<dbReference type="InterPro" id="IPR040699">
    <property type="entry name" value="XPB_DRD"/>
</dbReference>
<dbReference type="SMART" id="SM00487">
    <property type="entry name" value="DEXDc"/>
    <property type="match status" value="1"/>
</dbReference>
<dbReference type="PROSITE" id="PS51194">
    <property type="entry name" value="HELICASE_CTER"/>
    <property type="match status" value="1"/>
</dbReference>
<dbReference type="Gene3D" id="3.40.1170.30">
    <property type="match status" value="1"/>
</dbReference>
<dbReference type="AlphaFoldDB" id="H8MW82"/>
<evidence type="ECO:0000256" key="7">
    <source>
        <dbReference type="ARBA" id="ARBA00034617"/>
    </source>
</evidence>
<dbReference type="SUPFAM" id="SSF52540">
    <property type="entry name" value="P-loop containing nucleoside triphosphate hydrolases"/>
    <property type="match status" value="2"/>
</dbReference>